<evidence type="ECO:0000256" key="1">
    <source>
        <dbReference type="ARBA" id="ARBA00004651"/>
    </source>
</evidence>
<organism evidence="8 9">
    <name type="scientific">Variovorax gossypii</name>
    <dbReference type="NCBI Taxonomy" id="1679495"/>
    <lineage>
        <taxon>Bacteria</taxon>
        <taxon>Pseudomonadati</taxon>
        <taxon>Pseudomonadota</taxon>
        <taxon>Betaproteobacteria</taxon>
        <taxon>Burkholderiales</taxon>
        <taxon>Comamonadaceae</taxon>
        <taxon>Variovorax</taxon>
    </lineage>
</organism>
<dbReference type="OrthoDB" id="5298131at2"/>
<accession>A0A3S0Q948</accession>
<comment type="subcellular location">
    <subcellularLocation>
        <location evidence="1">Cell membrane</location>
        <topology evidence="1">Multi-pass membrane protein</topology>
    </subcellularLocation>
</comment>
<protein>
    <submittedName>
        <fullName evidence="8">DMT family transporter</fullName>
    </submittedName>
</protein>
<proteinExistence type="predicted"/>
<dbReference type="RefSeq" id="WP_126471827.1">
    <property type="nucleotide sequence ID" value="NZ_RXOE01000004.1"/>
</dbReference>
<feature type="transmembrane region" description="Helical" evidence="6">
    <location>
        <begin position="77"/>
        <end position="99"/>
    </location>
</feature>
<feature type="transmembrane region" description="Helical" evidence="6">
    <location>
        <begin position="225"/>
        <end position="245"/>
    </location>
</feature>
<sequence length="303" mass="31935">MSTSATAFASTTSSRAAPWLLGLVAVVWGINWPVGKAMLAHLPPVWTVALRTGVGALAVLLLCLLTRRLVLPRRADLPVILSVGVLHMTAFSVLCSIGLQHVTAGRSVVLAYTTPLWVVPGAWLLLGEAPTRWRLLGAGIGLAGLVLIFNPLSFDWHDRRAVAGNAAVLLAALCWAGSILYVRAHRWVTPPFELVFWHALLASCLLLPMAFALEGVPRIEWSPALVSQLLYGGVFGIALASWAMTTINRALPATTTSLGLLGVPVIGIVCSAVSLGERIGMALVGALALILGGIALGMVRGRD</sequence>
<keyword evidence="5 6" id="KW-0472">Membrane</keyword>
<feature type="transmembrane region" description="Helical" evidence="6">
    <location>
        <begin position="162"/>
        <end position="182"/>
    </location>
</feature>
<gene>
    <name evidence="8" type="ORF">EJP69_17805</name>
</gene>
<feature type="domain" description="EamA" evidence="7">
    <location>
        <begin position="21"/>
        <end position="149"/>
    </location>
</feature>
<dbReference type="AlphaFoldDB" id="A0A3S0Q948"/>
<keyword evidence="9" id="KW-1185">Reference proteome</keyword>
<evidence type="ECO:0000256" key="4">
    <source>
        <dbReference type="ARBA" id="ARBA00022989"/>
    </source>
</evidence>
<dbReference type="SUPFAM" id="SSF103481">
    <property type="entry name" value="Multidrug resistance efflux transporter EmrE"/>
    <property type="match status" value="2"/>
</dbReference>
<evidence type="ECO:0000256" key="5">
    <source>
        <dbReference type="ARBA" id="ARBA00023136"/>
    </source>
</evidence>
<feature type="transmembrane region" description="Helical" evidence="6">
    <location>
        <begin position="105"/>
        <end position="126"/>
    </location>
</feature>
<dbReference type="EMBL" id="RXOE01000004">
    <property type="protein sequence ID" value="RTQ33374.1"/>
    <property type="molecule type" value="Genomic_DNA"/>
</dbReference>
<keyword evidence="3 6" id="KW-0812">Transmembrane</keyword>
<dbReference type="Pfam" id="PF00892">
    <property type="entry name" value="EamA"/>
    <property type="match status" value="2"/>
</dbReference>
<feature type="transmembrane region" description="Helical" evidence="6">
    <location>
        <begin position="257"/>
        <end position="275"/>
    </location>
</feature>
<dbReference type="InterPro" id="IPR050638">
    <property type="entry name" value="AA-Vitamin_Transporters"/>
</dbReference>
<evidence type="ECO:0000256" key="3">
    <source>
        <dbReference type="ARBA" id="ARBA00022692"/>
    </source>
</evidence>
<feature type="transmembrane region" description="Helical" evidence="6">
    <location>
        <begin position="133"/>
        <end position="150"/>
    </location>
</feature>
<evidence type="ECO:0000313" key="8">
    <source>
        <dbReference type="EMBL" id="RTQ33374.1"/>
    </source>
</evidence>
<dbReference type="InterPro" id="IPR037185">
    <property type="entry name" value="EmrE-like"/>
</dbReference>
<evidence type="ECO:0000259" key="7">
    <source>
        <dbReference type="Pfam" id="PF00892"/>
    </source>
</evidence>
<feature type="domain" description="EamA" evidence="7">
    <location>
        <begin position="164"/>
        <end position="296"/>
    </location>
</feature>
<dbReference type="PANTHER" id="PTHR32322:SF18">
    <property type="entry name" value="S-ADENOSYLMETHIONINE_S-ADENOSYLHOMOCYSTEINE TRANSPORTER"/>
    <property type="match status" value="1"/>
</dbReference>
<evidence type="ECO:0000256" key="2">
    <source>
        <dbReference type="ARBA" id="ARBA00022475"/>
    </source>
</evidence>
<keyword evidence="4 6" id="KW-1133">Transmembrane helix</keyword>
<evidence type="ECO:0000313" key="9">
    <source>
        <dbReference type="Proteomes" id="UP000267418"/>
    </source>
</evidence>
<dbReference type="InterPro" id="IPR000620">
    <property type="entry name" value="EamA_dom"/>
</dbReference>
<feature type="transmembrane region" description="Helical" evidence="6">
    <location>
        <begin position="281"/>
        <end position="299"/>
    </location>
</feature>
<keyword evidence="2" id="KW-1003">Cell membrane</keyword>
<reference evidence="8 9" key="1">
    <citation type="submission" date="2018-12" db="EMBL/GenBank/DDBJ databases">
        <title>The genome of Variovorax gossypii DSM 100435.</title>
        <authorList>
            <person name="Gao J."/>
            <person name="Sun J."/>
        </authorList>
    </citation>
    <scope>NUCLEOTIDE SEQUENCE [LARGE SCALE GENOMIC DNA]</scope>
    <source>
        <strain evidence="8 9">DSM 100435</strain>
    </source>
</reference>
<dbReference type="PANTHER" id="PTHR32322">
    <property type="entry name" value="INNER MEMBRANE TRANSPORTER"/>
    <property type="match status" value="1"/>
</dbReference>
<feature type="transmembrane region" description="Helical" evidence="6">
    <location>
        <begin position="194"/>
        <end position="213"/>
    </location>
</feature>
<dbReference type="Proteomes" id="UP000267418">
    <property type="component" value="Unassembled WGS sequence"/>
</dbReference>
<name>A0A3S0Q948_9BURK</name>
<comment type="caution">
    <text evidence="8">The sequence shown here is derived from an EMBL/GenBank/DDBJ whole genome shotgun (WGS) entry which is preliminary data.</text>
</comment>
<dbReference type="GO" id="GO:0005886">
    <property type="term" value="C:plasma membrane"/>
    <property type="evidence" value="ECO:0007669"/>
    <property type="project" value="UniProtKB-SubCell"/>
</dbReference>
<feature type="transmembrane region" description="Helical" evidence="6">
    <location>
        <begin position="45"/>
        <end position="65"/>
    </location>
</feature>
<evidence type="ECO:0000256" key="6">
    <source>
        <dbReference type="SAM" id="Phobius"/>
    </source>
</evidence>